<dbReference type="AlphaFoldDB" id="A0A0P1BBI9"/>
<evidence type="ECO:0000256" key="1">
    <source>
        <dbReference type="SAM" id="SignalP"/>
    </source>
</evidence>
<keyword evidence="3" id="KW-1185">Reference proteome</keyword>
<organism evidence="2 3">
    <name type="scientific">Ceraceosorus bombacis</name>
    <dbReference type="NCBI Taxonomy" id="401625"/>
    <lineage>
        <taxon>Eukaryota</taxon>
        <taxon>Fungi</taxon>
        <taxon>Dikarya</taxon>
        <taxon>Basidiomycota</taxon>
        <taxon>Ustilaginomycotina</taxon>
        <taxon>Exobasidiomycetes</taxon>
        <taxon>Ceraceosorales</taxon>
        <taxon>Ceraceosoraceae</taxon>
        <taxon>Ceraceosorus</taxon>
    </lineage>
</organism>
<evidence type="ECO:0008006" key="4">
    <source>
        <dbReference type="Google" id="ProtNLM"/>
    </source>
</evidence>
<name>A0A0P1BBI9_9BASI</name>
<sequence length="128" mass="13482">MLLLNTALPLPFLVSTTQLTSTTPLTLTEQDTTADKVVTRSSRALLLSSSSSSSNTMASMKASLTNRTMERGAAAAVVPTCSAQTSIAADAYIPPLPILPRCLSDLAILSDGPMRARKPHDGHKVWSA</sequence>
<reference evidence="3" key="1">
    <citation type="submission" date="2014-09" db="EMBL/GenBank/DDBJ databases">
        <authorList>
            <person name="Sharma Rahul"/>
            <person name="Thines Marco"/>
        </authorList>
    </citation>
    <scope>NUCLEOTIDE SEQUENCE [LARGE SCALE GENOMIC DNA]</scope>
</reference>
<keyword evidence="1" id="KW-0732">Signal</keyword>
<proteinExistence type="predicted"/>
<dbReference type="Proteomes" id="UP000054845">
    <property type="component" value="Unassembled WGS sequence"/>
</dbReference>
<accession>A0A0P1BBI9</accession>
<feature type="signal peptide" evidence="1">
    <location>
        <begin position="1"/>
        <end position="22"/>
    </location>
</feature>
<evidence type="ECO:0000313" key="3">
    <source>
        <dbReference type="Proteomes" id="UP000054845"/>
    </source>
</evidence>
<evidence type="ECO:0000313" key="2">
    <source>
        <dbReference type="EMBL" id="CEH12845.1"/>
    </source>
</evidence>
<dbReference type="EMBL" id="CCYA01000192">
    <property type="protein sequence ID" value="CEH12845.1"/>
    <property type="molecule type" value="Genomic_DNA"/>
</dbReference>
<protein>
    <recommendedName>
        <fullName evidence="4">Secreted protein</fullName>
    </recommendedName>
</protein>
<feature type="chain" id="PRO_5006059354" description="Secreted protein" evidence="1">
    <location>
        <begin position="23"/>
        <end position="128"/>
    </location>
</feature>